<feature type="transmembrane region" description="Helical" evidence="10">
    <location>
        <begin position="512"/>
        <end position="535"/>
    </location>
</feature>
<dbReference type="GO" id="GO:0035673">
    <property type="term" value="F:oligopeptide transmembrane transporter activity"/>
    <property type="evidence" value="ECO:0007669"/>
    <property type="project" value="InterPro"/>
</dbReference>
<feature type="transmembrane region" description="Helical" evidence="10">
    <location>
        <begin position="100"/>
        <end position="118"/>
    </location>
</feature>
<dbReference type="OrthoDB" id="9986677at2759"/>
<evidence type="ECO:0000256" key="5">
    <source>
        <dbReference type="ARBA" id="ARBA00022856"/>
    </source>
</evidence>
<feature type="transmembrane region" description="Helical" evidence="10">
    <location>
        <begin position="486"/>
        <end position="506"/>
    </location>
</feature>
<evidence type="ECO:0000313" key="11">
    <source>
        <dbReference type="EMBL" id="OAA79745.1"/>
    </source>
</evidence>
<dbReference type="InterPro" id="IPR004813">
    <property type="entry name" value="OPT"/>
</dbReference>
<feature type="compositionally biased region" description="Low complexity" evidence="9">
    <location>
        <begin position="1"/>
        <end position="15"/>
    </location>
</feature>
<keyword evidence="4 10" id="KW-0812">Transmembrane</keyword>
<dbReference type="PANTHER" id="PTHR22601">
    <property type="entry name" value="ISP4 LIKE PROTEIN"/>
    <property type="match status" value="1"/>
</dbReference>
<protein>
    <submittedName>
        <fullName evidence="11">Small oligopeptide transporter, OPT family</fullName>
    </submittedName>
</protein>
<keyword evidence="3" id="KW-0813">Transport</keyword>
<comment type="similarity">
    <text evidence="2">Belongs to the oligopeptide OPT transporter family.</text>
</comment>
<feature type="transmembrane region" description="Helical" evidence="10">
    <location>
        <begin position="705"/>
        <end position="725"/>
    </location>
</feature>
<dbReference type="AlphaFoldDB" id="A0A168IWR6"/>
<keyword evidence="12" id="KW-1185">Reference proteome</keyword>
<evidence type="ECO:0000256" key="3">
    <source>
        <dbReference type="ARBA" id="ARBA00022448"/>
    </source>
</evidence>
<comment type="caution">
    <text evidence="11">The sequence shown here is derived from an EMBL/GenBank/DDBJ whole genome shotgun (WGS) entry which is preliminary data.</text>
</comment>
<feature type="region of interest" description="Disordered" evidence="9">
    <location>
        <begin position="1"/>
        <end position="32"/>
    </location>
</feature>
<name>A0A168IWR6_CORDF</name>
<dbReference type="Pfam" id="PF03169">
    <property type="entry name" value="OPT"/>
    <property type="match status" value="1"/>
</dbReference>
<sequence>MKSPSISEEAAAVAAGDDESSLASSAGRARDDLRHFEQNHQHDPNLPPEKLAAVHDALARGDAKEMADTDALLCENSPYEEVRVAVRNTDGGEVANTVRAWILGMLFVTLGAGLNMFLSMRNPAIAFQAIIIQLLVYPIGCFWARVVPMRKFRTFGLEWTFNTGPFTIKEHTVITLMANVTFGYAYSTDALLALQGKPFYDRNLGWGFSLLFTLSSQLIGISLAGVFRRFLVWPAAMLWPAQFSSTTLFYALHDRGGGGSSNSSSSGGGAASNANGWRISRYSWFCLAAAGMFCYYWFPAVIFQGLAVFSFPTWIRPDNVVVNQLFGGYSGLSLLPITFDWTYVTAYLANPLLAPTHAHVNTLVGLFCFMILPIIGITYSGALWSKYLPLVTSQVYDNTQSAYQVNKILGPGFTFDEKSYKEYSPLFLTPALALNYGLSFAALMSTLVHTGLYHGKEIWHRFRSSRNQEPDVHLKMMKKYDEAPDWWYGALFLVSLALGLVTTLAFDSQLPWWAYFVSLILAVIFMIPSSMILAVSNIVISLNVLSAFLAGFMIPGRPIGVMIFKVFSVITLGQAQTYSGDLKLGHYMKIPPKVTFWCQVIPTIWAVFVQIAVMNWTLGNIENACDNRQKDHFTCPNGRAFFSSSIVWGVIGPRRMFGVGGMYSHFNWFWLGGAALPVVFYLLVHRASIKFFRHFNAPIMFGSMAWLPPATPLSFSSWAIVGLIFNKWIHDRFNGWWSTYNYITASALDAGLILSTVIIFFAITFPGVPVPQWWGNVAVQNTLDASFTAILKTVPENGTFGPATW</sequence>
<reference evidence="11 12" key="1">
    <citation type="journal article" date="2016" name="Genome Biol. Evol.">
        <title>Divergent and convergent evolution of fungal pathogenicity.</title>
        <authorList>
            <person name="Shang Y."/>
            <person name="Xiao G."/>
            <person name="Zheng P."/>
            <person name="Cen K."/>
            <person name="Zhan S."/>
            <person name="Wang C."/>
        </authorList>
    </citation>
    <scope>NUCLEOTIDE SEQUENCE [LARGE SCALE GENOMIC DNA]</scope>
    <source>
        <strain evidence="11 12">RCEF 1005</strain>
    </source>
</reference>
<evidence type="ECO:0000313" key="12">
    <source>
        <dbReference type="Proteomes" id="UP000076881"/>
    </source>
</evidence>
<dbReference type="EMBL" id="AZHF01000002">
    <property type="protein sequence ID" value="OAA79745.1"/>
    <property type="molecule type" value="Genomic_DNA"/>
</dbReference>
<dbReference type="NCBIfam" id="TIGR00728">
    <property type="entry name" value="OPT_sfam"/>
    <property type="match status" value="1"/>
</dbReference>
<evidence type="ECO:0000256" key="10">
    <source>
        <dbReference type="SAM" id="Phobius"/>
    </source>
</evidence>
<evidence type="ECO:0000256" key="2">
    <source>
        <dbReference type="ARBA" id="ARBA00008807"/>
    </source>
</evidence>
<evidence type="ECO:0000256" key="8">
    <source>
        <dbReference type="ARBA" id="ARBA00023136"/>
    </source>
</evidence>
<organism evidence="11 12">
    <name type="scientific">Akanthomyces lecanii RCEF 1005</name>
    <dbReference type="NCBI Taxonomy" id="1081108"/>
    <lineage>
        <taxon>Eukaryota</taxon>
        <taxon>Fungi</taxon>
        <taxon>Dikarya</taxon>
        <taxon>Ascomycota</taxon>
        <taxon>Pezizomycotina</taxon>
        <taxon>Sordariomycetes</taxon>
        <taxon>Hypocreomycetidae</taxon>
        <taxon>Hypocreales</taxon>
        <taxon>Cordycipitaceae</taxon>
        <taxon>Akanthomyces</taxon>
        <taxon>Cordyceps confragosa</taxon>
    </lineage>
</organism>
<dbReference type="InterPro" id="IPR004648">
    <property type="entry name" value="Oligpept_transpt"/>
</dbReference>
<evidence type="ECO:0000256" key="6">
    <source>
        <dbReference type="ARBA" id="ARBA00022927"/>
    </source>
</evidence>
<feature type="transmembrane region" description="Helical" evidence="10">
    <location>
        <begin position="745"/>
        <end position="765"/>
    </location>
</feature>
<feature type="transmembrane region" description="Helical" evidence="10">
    <location>
        <begin position="547"/>
        <end position="574"/>
    </location>
</feature>
<dbReference type="GO" id="GO:0016020">
    <property type="term" value="C:membrane"/>
    <property type="evidence" value="ECO:0007669"/>
    <property type="project" value="UniProtKB-SubCell"/>
</dbReference>
<feature type="transmembrane region" description="Helical" evidence="10">
    <location>
        <begin position="282"/>
        <end position="306"/>
    </location>
</feature>
<accession>A0A168IWR6</accession>
<feature type="transmembrane region" description="Helical" evidence="10">
    <location>
        <begin position="433"/>
        <end position="453"/>
    </location>
</feature>
<evidence type="ECO:0000256" key="9">
    <source>
        <dbReference type="SAM" id="MobiDB-lite"/>
    </source>
</evidence>
<feature type="transmembrane region" description="Helical" evidence="10">
    <location>
        <begin position="594"/>
        <end position="618"/>
    </location>
</feature>
<feature type="transmembrane region" description="Helical" evidence="10">
    <location>
        <begin position="360"/>
        <end position="382"/>
    </location>
</feature>
<keyword evidence="8 10" id="KW-0472">Membrane</keyword>
<evidence type="ECO:0000256" key="1">
    <source>
        <dbReference type="ARBA" id="ARBA00004141"/>
    </source>
</evidence>
<proteinExistence type="inferred from homology"/>
<feature type="transmembrane region" description="Helical" evidence="10">
    <location>
        <begin position="204"/>
        <end position="224"/>
    </location>
</feature>
<keyword evidence="5" id="KW-0571">Peptide transport</keyword>
<feature type="transmembrane region" description="Helical" evidence="10">
    <location>
        <begin position="326"/>
        <end position="348"/>
    </location>
</feature>
<gene>
    <name evidence="11" type="ORF">LEL_03231</name>
</gene>
<keyword evidence="7 10" id="KW-1133">Transmembrane helix</keyword>
<feature type="transmembrane region" description="Helical" evidence="10">
    <location>
        <begin position="124"/>
        <end position="144"/>
    </location>
</feature>
<keyword evidence="6" id="KW-0653">Protein transport</keyword>
<dbReference type="Proteomes" id="UP000076881">
    <property type="component" value="Unassembled WGS sequence"/>
</dbReference>
<dbReference type="GO" id="GO:0015031">
    <property type="term" value="P:protein transport"/>
    <property type="evidence" value="ECO:0007669"/>
    <property type="project" value="UniProtKB-KW"/>
</dbReference>
<evidence type="ECO:0000256" key="7">
    <source>
        <dbReference type="ARBA" id="ARBA00022989"/>
    </source>
</evidence>
<feature type="transmembrane region" description="Helical" evidence="10">
    <location>
        <begin position="668"/>
        <end position="684"/>
    </location>
</feature>
<dbReference type="NCBIfam" id="TIGR00727">
    <property type="entry name" value="ISP4_OPT"/>
    <property type="match status" value="1"/>
</dbReference>
<evidence type="ECO:0000256" key="4">
    <source>
        <dbReference type="ARBA" id="ARBA00022692"/>
    </source>
</evidence>
<comment type="subcellular location">
    <subcellularLocation>
        <location evidence="1">Membrane</location>
        <topology evidence="1">Multi-pass membrane protein</topology>
    </subcellularLocation>
</comment>